<protein>
    <submittedName>
        <fullName evidence="1">Uncharacterized protein</fullName>
    </submittedName>
</protein>
<evidence type="ECO:0000313" key="2">
    <source>
        <dbReference type="Proteomes" id="UP001434883"/>
    </source>
</evidence>
<proteinExistence type="predicted"/>
<keyword evidence="2" id="KW-1185">Reference proteome</keyword>
<dbReference type="EMBL" id="JAHRIN010050595">
    <property type="protein sequence ID" value="MEQ2208580.1"/>
    <property type="molecule type" value="Genomic_DNA"/>
</dbReference>
<organism evidence="1 2">
    <name type="scientific">Xenoophorus captivus</name>
    <dbReference type="NCBI Taxonomy" id="1517983"/>
    <lineage>
        <taxon>Eukaryota</taxon>
        <taxon>Metazoa</taxon>
        <taxon>Chordata</taxon>
        <taxon>Craniata</taxon>
        <taxon>Vertebrata</taxon>
        <taxon>Euteleostomi</taxon>
        <taxon>Actinopterygii</taxon>
        <taxon>Neopterygii</taxon>
        <taxon>Teleostei</taxon>
        <taxon>Neoteleostei</taxon>
        <taxon>Acanthomorphata</taxon>
        <taxon>Ovalentaria</taxon>
        <taxon>Atherinomorphae</taxon>
        <taxon>Cyprinodontiformes</taxon>
        <taxon>Goodeidae</taxon>
        <taxon>Xenoophorus</taxon>
    </lineage>
</organism>
<sequence length="59" mass="6712">YIAEGKCQFVLFAGSTFIVQKPFAMSTVEKKRASLTLASSWSRWIMGQCEKGTCLFIEW</sequence>
<name>A0ABV0RKG6_9TELE</name>
<evidence type="ECO:0000313" key="1">
    <source>
        <dbReference type="EMBL" id="MEQ2208580.1"/>
    </source>
</evidence>
<feature type="non-terminal residue" evidence="1">
    <location>
        <position position="1"/>
    </location>
</feature>
<reference evidence="1 2" key="1">
    <citation type="submission" date="2021-06" db="EMBL/GenBank/DDBJ databases">
        <authorList>
            <person name="Palmer J.M."/>
        </authorList>
    </citation>
    <scope>NUCLEOTIDE SEQUENCE [LARGE SCALE GENOMIC DNA]</scope>
    <source>
        <strain evidence="1 2">XC_2019</strain>
        <tissue evidence="1">Muscle</tissue>
    </source>
</reference>
<comment type="caution">
    <text evidence="1">The sequence shown here is derived from an EMBL/GenBank/DDBJ whole genome shotgun (WGS) entry which is preliminary data.</text>
</comment>
<dbReference type="Proteomes" id="UP001434883">
    <property type="component" value="Unassembled WGS sequence"/>
</dbReference>
<gene>
    <name evidence="1" type="ORF">XENOCAPTIV_007312</name>
</gene>
<accession>A0ABV0RKG6</accession>